<dbReference type="SUPFAM" id="SSF51182">
    <property type="entry name" value="RmlC-like cupins"/>
    <property type="match status" value="1"/>
</dbReference>
<dbReference type="Proteomes" id="UP000440224">
    <property type="component" value="Unassembled WGS sequence"/>
</dbReference>
<evidence type="ECO:0000313" key="3">
    <source>
        <dbReference type="Proteomes" id="UP000440224"/>
    </source>
</evidence>
<dbReference type="InterPro" id="IPR011051">
    <property type="entry name" value="RmlC_Cupin_sf"/>
</dbReference>
<reference evidence="2 3" key="1">
    <citation type="submission" date="2019-10" db="EMBL/GenBank/DDBJ databases">
        <title>A soil myxobacterium in the family Polyangiaceae.</title>
        <authorList>
            <person name="Li Y."/>
            <person name="Wang J."/>
        </authorList>
    </citation>
    <scope>NUCLEOTIDE SEQUENCE [LARGE SCALE GENOMIC DNA]</scope>
    <source>
        <strain evidence="2 3">DSM 14734</strain>
    </source>
</reference>
<feature type="domain" description="Cupin type-2" evidence="1">
    <location>
        <begin position="43"/>
        <end position="106"/>
    </location>
</feature>
<name>A0A6N7PM62_9BACT</name>
<keyword evidence="3" id="KW-1185">Reference proteome</keyword>
<dbReference type="OrthoDB" id="160522at2"/>
<protein>
    <submittedName>
        <fullName evidence="2">Cupin domain-containing protein</fullName>
    </submittedName>
</protein>
<gene>
    <name evidence="2" type="ORF">GF068_14660</name>
</gene>
<dbReference type="RefSeq" id="WP_153820026.1">
    <property type="nucleotide sequence ID" value="NZ_WJIE01000004.1"/>
</dbReference>
<dbReference type="Pfam" id="PF07883">
    <property type="entry name" value="Cupin_2"/>
    <property type="match status" value="1"/>
</dbReference>
<dbReference type="InterPro" id="IPR013096">
    <property type="entry name" value="Cupin_2"/>
</dbReference>
<sequence length="120" mass="13142">MPTFIEKPSRIEAAGNKPKIIDEYVGRVNTRTESASVAHMRSPGGWVEPGQRPAFDEFTVVLRGTLHVEYEGGALDVRAGQAIITHKGEWVRYSTPGEEGAEYIAVCLPAFSPQTVNRDA</sequence>
<evidence type="ECO:0000313" key="2">
    <source>
        <dbReference type="EMBL" id="MRG93163.1"/>
    </source>
</evidence>
<evidence type="ECO:0000259" key="1">
    <source>
        <dbReference type="Pfam" id="PF07883"/>
    </source>
</evidence>
<dbReference type="Gene3D" id="2.60.120.10">
    <property type="entry name" value="Jelly Rolls"/>
    <property type="match status" value="1"/>
</dbReference>
<dbReference type="InterPro" id="IPR014710">
    <property type="entry name" value="RmlC-like_jellyroll"/>
</dbReference>
<organism evidence="2 3">
    <name type="scientific">Polyangium spumosum</name>
    <dbReference type="NCBI Taxonomy" id="889282"/>
    <lineage>
        <taxon>Bacteria</taxon>
        <taxon>Pseudomonadati</taxon>
        <taxon>Myxococcota</taxon>
        <taxon>Polyangia</taxon>
        <taxon>Polyangiales</taxon>
        <taxon>Polyangiaceae</taxon>
        <taxon>Polyangium</taxon>
    </lineage>
</organism>
<accession>A0A6N7PM62</accession>
<comment type="caution">
    <text evidence="2">The sequence shown here is derived from an EMBL/GenBank/DDBJ whole genome shotgun (WGS) entry which is preliminary data.</text>
</comment>
<proteinExistence type="predicted"/>
<dbReference type="AlphaFoldDB" id="A0A6N7PM62"/>
<dbReference type="EMBL" id="WJIE01000004">
    <property type="protein sequence ID" value="MRG93163.1"/>
    <property type="molecule type" value="Genomic_DNA"/>
</dbReference>